<dbReference type="PANTHER" id="PTHR46082:SF11">
    <property type="entry name" value="AAA+ ATPASE DOMAIN-CONTAINING PROTEIN-RELATED"/>
    <property type="match status" value="1"/>
</dbReference>
<name>A0A8H3BLA8_9AGAM</name>
<sequence length="374" mass="42946">MSIAEYRTLFTEQRQKALEAYSKLPTAVKADEYEHTIYTAWLMCYNILSSRARELLWLIAFLHHTGITIDIFRRATTRIISHKPRFLTTWLEDSARQKLEGFLGVFLNGNQGWDGLVFAETINEIVSCSLLEYEHINQAYRVHPLVQGWVRTVVPYEAELAVECTRSLLAVSATSCMDDGLESIRFLMSIGLHVDRVFPEQLEMIGVDHALQFSNVCRKKGQWKKVEKLQVYIQQIHKQALGDEHPDTLTSMHELARSYLSLGRFEDARALYAQVVDIKKRVLGDEHPHTLKSVCNLAWAYLNLGLIEEAQSLQIHVEDFVQVFGENHPWASDARTLVKTIQSRQQEAMGGLSQVGGTRHFPSRLLRKKFIFVM</sequence>
<accession>A0A8H3BLA8</accession>
<dbReference type="Proteomes" id="UP000663846">
    <property type="component" value="Unassembled WGS sequence"/>
</dbReference>
<reference evidence="1" key="1">
    <citation type="submission" date="2021-01" db="EMBL/GenBank/DDBJ databases">
        <authorList>
            <person name="Kaushik A."/>
        </authorList>
    </citation>
    <scope>NUCLEOTIDE SEQUENCE</scope>
    <source>
        <strain evidence="1">AG1-1C</strain>
    </source>
</reference>
<evidence type="ECO:0000313" key="2">
    <source>
        <dbReference type="Proteomes" id="UP000663846"/>
    </source>
</evidence>
<evidence type="ECO:0000313" key="1">
    <source>
        <dbReference type="EMBL" id="CAE6459338.1"/>
    </source>
</evidence>
<comment type="caution">
    <text evidence="1">The sequence shown here is derived from an EMBL/GenBank/DDBJ whole genome shotgun (WGS) entry which is preliminary data.</text>
</comment>
<gene>
    <name evidence="1" type="ORF">RDB_LOCUS157276</name>
</gene>
<organism evidence="1 2">
    <name type="scientific">Rhizoctonia solani</name>
    <dbReference type="NCBI Taxonomy" id="456999"/>
    <lineage>
        <taxon>Eukaryota</taxon>
        <taxon>Fungi</taxon>
        <taxon>Dikarya</taxon>
        <taxon>Basidiomycota</taxon>
        <taxon>Agaricomycotina</taxon>
        <taxon>Agaricomycetes</taxon>
        <taxon>Cantharellales</taxon>
        <taxon>Ceratobasidiaceae</taxon>
        <taxon>Rhizoctonia</taxon>
    </lineage>
</organism>
<dbReference type="InterPro" id="IPR053137">
    <property type="entry name" value="NLR-like"/>
</dbReference>
<dbReference type="AlphaFoldDB" id="A0A8H3BLA8"/>
<dbReference type="SUPFAM" id="SSF48452">
    <property type="entry name" value="TPR-like"/>
    <property type="match status" value="1"/>
</dbReference>
<proteinExistence type="predicted"/>
<dbReference type="InterPro" id="IPR011990">
    <property type="entry name" value="TPR-like_helical_dom_sf"/>
</dbReference>
<protein>
    <recommendedName>
        <fullName evidence="3">Kinesin light chain</fullName>
    </recommendedName>
</protein>
<dbReference type="PANTHER" id="PTHR46082">
    <property type="entry name" value="ATP/GTP-BINDING PROTEIN-RELATED"/>
    <property type="match status" value="1"/>
</dbReference>
<dbReference type="EMBL" id="CAJMWS010000697">
    <property type="protein sequence ID" value="CAE6459338.1"/>
    <property type="molecule type" value="Genomic_DNA"/>
</dbReference>
<evidence type="ECO:0008006" key="3">
    <source>
        <dbReference type="Google" id="ProtNLM"/>
    </source>
</evidence>
<dbReference type="Gene3D" id="1.25.40.10">
    <property type="entry name" value="Tetratricopeptide repeat domain"/>
    <property type="match status" value="1"/>
</dbReference>
<dbReference type="Pfam" id="PF13374">
    <property type="entry name" value="TPR_10"/>
    <property type="match status" value="1"/>
</dbReference>